<comment type="caution">
    <text evidence="10">The sequence shown here is derived from an EMBL/GenBank/DDBJ whole genome shotgun (WGS) entry which is preliminary data.</text>
</comment>
<dbReference type="Proteomes" id="UP000470082">
    <property type="component" value="Unassembled WGS sequence"/>
</dbReference>
<evidence type="ECO:0000313" key="10">
    <source>
        <dbReference type="EMBL" id="MSS00556.1"/>
    </source>
</evidence>
<evidence type="ECO:0000256" key="4">
    <source>
        <dbReference type="ARBA" id="ARBA00022676"/>
    </source>
</evidence>
<organism evidence="10 11">
    <name type="scientific">Floccifex porci</name>
    <dbReference type="NCBI Taxonomy" id="2606629"/>
    <lineage>
        <taxon>Bacteria</taxon>
        <taxon>Bacillati</taxon>
        <taxon>Bacillota</taxon>
        <taxon>Erysipelotrichia</taxon>
        <taxon>Erysipelotrichales</taxon>
        <taxon>Erysipelotrichaceae</taxon>
        <taxon>Floccifex</taxon>
    </lineage>
</organism>
<dbReference type="InterPro" id="IPR013534">
    <property type="entry name" value="Starch_synth_cat_dom"/>
</dbReference>
<evidence type="ECO:0000256" key="1">
    <source>
        <dbReference type="ARBA" id="ARBA00001478"/>
    </source>
</evidence>
<feature type="domain" description="Glycosyl transferase family 1" evidence="8">
    <location>
        <begin position="295"/>
        <end position="450"/>
    </location>
</feature>
<evidence type="ECO:0000256" key="2">
    <source>
        <dbReference type="ARBA" id="ARBA00002764"/>
    </source>
</evidence>
<dbReference type="Gene3D" id="3.40.50.2000">
    <property type="entry name" value="Glycogen Phosphorylase B"/>
    <property type="match status" value="2"/>
</dbReference>
<evidence type="ECO:0000256" key="6">
    <source>
        <dbReference type="ARBA" id="ARBA00023056"/>
    </source>
</evidence>
<dbReference type="GO" id="GO:0009011">
    <property type="term" value="F:alpha-1,4-glucan glucosyltransferase (ADP-glucose donor) activity"/>
    <property type="evidence" value="ECO:0007669"/>
    <property type="project" value="UniProtKB-UniRule"/>
</dbReference>
<accession>A0A7X2N164</accession>
<dbReference type="AlphaFoldDB" id="A0A7X2N164"/>
<dbReference type="EC" id="2.4.1.21" evidence="7"/>
<feature type="binding site" evidence="7">
    <location>
        <position position="16"/>
    </location>
    <ligand>
        <name>ADP-alpha-D-glucose</name>
        <dbReference type="ChEBI" id="CHEBI:57498"/>
    </ligand>
</feature>
<keyword evidence="5 7" id="KW-0808">Transferase</keyword>
<evidence type="ECO:0000256" key="5">
    <source>
        <dbReference type="ARBA" id="ARBA00022679"/>
    </source>
</evidence>
<keyword evidence="6 7" id="KW-0320">Glycogen biosynthesis</keyword>
<evidence type="ECO:0000256" key="7">
    <source>
        <dbReference type="HAMAP-Rule" id="MF_00484"/>
    </source>
</evidence>
<dbReference type="NCBIfam" id="NF001899">
    <property type="entry name" value="PRK00654.1-2"/>
    <property type="match status" value="1"/>
</dbReference>
<evidence type="ECO:0000259" key="9">
    <source>
        <dbReference type="Pfam" id="PF08323"/>
    </source>
</evidence>
<dbReference type="GO" id="GO:0004373">
    <property type="term" value="F:alpha-1,4-glucan glucosyltransferase (UDP-glucose donor) activity"/>
    <property type="evidence" value="ECO:0007669"/>
    <property type="project" value="InterPro"/>
</dbReference>
<comment type="function">
    <text evidence="2 7">Synthesizes alpha-1,4-glucan chains using ADP-glucose.</text>
</comment>
<keyword evidence="4 7" id="KW-0328">Glycosyltransferase</keyword>
<dbReference type="HAMAP" id="MF_00484">
    <property type="entry name" value="Glycogen_synth"/>
    <property type="match status" value="1"/>
</dbReference>
<dbReference type="NCBIfam" id="TIGR02095">
    <property type="entry name" value="glgA"/>
    <property type="match status" value="1"/>
</dbReference>
<evidence type="ECO:0000259" key="8">
    <source>
        <dbReference type="Pfam" id="PF00534"/>
    </source>
</evidence>
<evidence type="ECO:0000313" key="11">
    <source>
        <dbReference type="Proteomes" id="UP000470082"/>
    </source>
</evidence>
<dbReference type="PANTHER" id="PTHR45825:SF11">
    <property type="entry name" value="ALPHA AMYLASE DOMAIN-CONTAINING PROTEIN"/>
    <property type="match status" value="1"/>
</dbReference>
<keyword evidence="11" id="KW-1185">Reference proteome</keyword>
<dbReference type="SUPFAM" id="SSF53756">
    <property type="entry name" value="UDP-Glycosyltransferase/glycogen phosphorylase"/>
    <property type="match status" value="1"/>
</dbReference>
<dbReference type="CDD" id="cd03791">
    <property type="entry name" value="GT5_Glycogen_synthase_DULL1-like"/>
    <property type="match status" value="1"/>
</dbReference>
<comment type="catalytic activity">
    <reaction evidence="1 7">
        <text>[(1-&gt;4)-alpha-D-glucosyl](n) + ADP-alpha-D-glucose = [(1-&gt;4)-alpha-D-glucosyl](n+1) + ADP + H(+)</text>
        <dbReference type="Rhea" id="RHEA:18189"/>
        <dbReference type="Rhea" id="RHEA-COMP:9584"/>
        <dbReference type="Rhea" id="RHEA-COMP:9587"/>
        <dbReference type="ChEBI" id="CHEBI:15378"/>
        <dbReference type="ChEBI" id="CHEBI:15444"/>
        <dbReference type="ChEBI" id="CHEBI:57498"/>
        <dbReference type="ChEBI" id="CHEBI:456216"/>
        <dbReference type="EC" id="2.4.1.21"/>
    </reaction>
</comment>
<proteinExistence type="inferred from homology"/>
<dbReference type="RefSeq" id="WP_154459031.1">
    <property type="nucleotide sequence ID" value="NZ_JAQYTQ010000025.1"/>
</dbReference>
<sequence>MATILMVASEGLPFIKTGGLADVIGSVPAALTEQGHEVSVIMPFYKKIKDKYATKFNDVFTFKKEYNVSIYYREIPVRIYSSEVDGVTFYFVEHQGYFERDELYGYNDDGERFGYFQKAVLEMLNQLNYWPQIIHCHDWHSGMIPCMIKECHTDDYRYSQIKTVFTIHNIAFQGNFDARILDPCLGVPYYLYENGSVRFDTGISFMKSAFVYADKITTVSPTYSQEILTPQYGEHMQSVLNMRKYDLWGITNGIDIKLWNPKTDPDIYENYDLVNVKEGKKANKLGLQKELGLKENPDVLLIGVVSRLTWQKGFYLLMEQLSALCAAPVQVAILGSGEKDIENKFRDLENGNKGKIAFYKGYNEALAHKIYAGSDLFLMPSLFEPCGISQLCSLRYGTLPLVRETGGLKDTVKPYNQYEKTGDGFSFEKYDSVDLMNKINDAVNVYYNKPEDWDLLVKNAITKDVSWQKSASVYTTMYKELLD</sequence>
<dbReference type="InterPro" id="IPR001296">
    <property type="entry name" value="Glyco_trans_1"/>
</dbReference>
<comment type="pathway">
    <text evidence="7">Glycan biosynthesis; glycogen biosynthesis.</text>
</comment>
<dbReference type="GO" id="GO:0005978">
    <property type="term" value="P:glycogen biosynthetic process"/>
    <property type="evidence" value="ECO:0007669"/>
    <property type="project" value="UniProtKB-UniRule"/>
</dbReference>
<dbReference type="NCBIfam" id="NF001898">
    <property type="entry name" value="PRK00654.1-1"/>
    <property type="match status" value="1"/>
</dbReference>
<evidence type="ECO:0000256" key="3">
    <source>
        <dbReference type="ARBA" id="ARBA00010281"/>
    </source>
</evidence>
<dbReference type="Pfam" id="PF00534">
    <property type="entry name" value="Glycos_transf_1"/>
    <property type="match status" value="1"/>
</dbReference>
<protein>
    <recommendedName>
        <fullName evidence="7">Glycogen synthase</fullName>
        <ecNumber evidence="7">2.4.1.21</ecNumber>
    </recommendedName>
    <alternativeName>
        <fullName evidence="7">Starch [bacterial glycogen] synthase</fullName>
    </alternativeName>
</protein>
<gene>
    <name evidence="7 10" type="primary">glgA</name>
    <name evidence="10" type="ORF">FYJ50_00240</name>
</gene>
<comment type="similarity">
    <text evidence="3 7">Belongs to the glycosyltransferase 1 family. Bacterial/plant glycogen synthase subfamily.</text>
</comment>
<reference evidence="10 11" key="1">
    <citation type="submission" date="2019-08" db="EMBL/GenBank/DDBJ databases">
        <title>In-depth cultivation of the pig gut microbiome towards novel bacterial diversity and tailored functional studies.</title>
        <authorList>
            <person name="Wylensek D."/>
            <person name="Hitch T.C.A."/>
            <person name="Clavel T."/>
        </authorList>
    </citation>
    <scope>NUCLEOTIDE SEQUENCE [LARGE SCALE GENOMIC DNA]</scope>
    <source>
        <strain evidence="10 11">LKV-178-WT-2G</strain>
    </source>
</reference>
<dbReference type="PANTHER" id="PTHR45825">
    <property type="entry name" value="GRANULE-BOUND STARCH SYNTHASE 1, CHLOROPLASTIC/AMYLOPLASTIC"/>
    <property type="match status" value="1"/>
</dbReference>
<dbReference type="EMBL" id="VUMM01000001">
    <property type="protein sequence ID" value="MSS00556.1"/>
    <property type="molecule type" value="Genomic_DNA"/>
</dbReference>
<dbReference type="Pfam" id="PF08323">
    <property type="entry name" value="Glyco_transf_5"/>
    <property type="match status" value="1"/>
</dbReference>
<dbReference type="UniPathway" id="UPA00164"/>
<dbReference type="InterPro" id="IPR011835">
    <property type="entry name" value="GS/SS"/>
</dbReference>
<name>A0A7X2N164_9FIRM</name>
<feature type="domain" description="Starch synthase catalytic" evidence="9">
    <location>
        <begin position="4"/>
        <end position="241"/>
    </location>
</feature>